<keyword evidence="8" id="KW-1185">Reference proteome</keyword>
<dbReference type="Gene3D" id="1.10.30.10">
    <property type="entry name" value="High mobility group box domain"/>
    <property type="match status" value="1"/>
</dbReference>
<name>A0A836EYK8_9HYME</name>
<dbReference type="PANTHER" id="PTHR48112:SF32">
    <property type="entry name" value="HIGH MOBILITY GROUP PROTEIN B3"/>
    <property type="match status" value="1"/>
</dbReference>
<proteinExistence type="inferred from homology"/>
<evidence type="ECO:0000313" key="8">
    <source>
        <dbReference type="Proteomes" id="UP000667349"/>
    </source>
</evidence>
<evidence type="ECO:0000256" key="4">
    <source>
        <dbReference type="ARBA" id="ARBA00023242"/>
    </source>
</evidence>
<comment type="similarity">
    <text evidence="2">Belongs to the HMGB family.</text>
</comment>
<feature type="DNA-binding region" description="HMG box" evidence="5">
    <location>
        <begin position="122"/>
        <end position="190"/>
    </location>
</feature>
<comment type="caution">
    <text evidence="7">The sequence shown here is derived from an EMBL/GenBank/DDBJ whole genome shotgun (WGS) entry which is preliminary data.</text>
</comment>
<gene>
    <name evidence="7" type="primary">Dsp1_0</name>
    <name evidence="7" type="ORF">G6Z75_0009420</name>
</gene>
<evidence type="ECO:0000256" key="5">
    <source>
        <dbReference type="PROSITE-ProRule" id="PRU00267"/>
    </source>
</evidence>
<evidence type="ECO:0000313" key="7">
    <source>
        <dbReference type="EMBL" id="KAG5310179.1"/>
    </source>
</evidence>
<evidence type="ECO:0000259" key="6">
    <source>
        <dbReference type="PROSITE" id="PS50118"/>
    </source>
</evidence>
<dbReference type="PRINTS" id="PR00886">
    <property type="entry name" value="HIGHMOBLTY12"/>
</dbReference>
<dbReference type="EMBL" id="JAANHZ010000506">
    <property type="protein sequence ID" value="KAG5310179.1"/>
    <property type="molecule type" value="Genomic_DNA"/>
</dbReference>
<dbReference type="Pfam" id="PF00505">
    <property type="entry name" value="HMG_box"/>
    <property type="match status" value="1"/>
</dbReference>
<feature type="non-terminal residue" evidence="7">
    <location>
        <position position="1"/>
    </location>
</feature>
<sequence>MESSDSRKNVYLTKTGDNSLNSGMRETMIVGQANMVPECGAEGVMKPNNVSNVSTNQTKWTNSGSKNYITIPVKNEVVHLEDGNAHCNNKKMYYYDRHYTGHEEPERPTRRGTKRYRDKDAPKRALSAFFYFCQELRSKMRELHPEMGVGDIAKELGKLWMSTDLQTKSKYMAIAEEDRARYEREIIAYNKRVKNYDPEEVGTV</sequence>
<feature type="non-terminal residue" evidence="7">
    <location>
        <position position="204"/>
    </location>
</feature>
<protein>
    <submittedName>
        <fullName evidence="7">HMG2 protein</fullName>
    </submittedName>
</protein>
<keyword evidence="4 5" id="KW-0539">Nucleus</keyword>
<accession>A0A836EYK8</accession>
<organism evidence="7 8">
    <name type="scientific">Acromyrmex insinuator</name>
    <dbReference type="NCBI Taxonomy" id="230686"/>
    <lineage>
        <taxon>Eukaryota</taxon>
        <taxon>Metazoa</taxon>
        <taxon>Ecdysozoa</taxon>
        <taxon>Arthropoda</taxon>
        <taxon>Hexapoda</taxon>
        <taxon>Insecta</taxon>
        <taxon>Pterygota</taxon>
        <taxon>Neoptera</taxon>
        <taxon>Endopterygota</taxon>
        <taxon>Hymenoptera</taxon>
        <taxon>Apocrita</taxon>
        <taxon>Aculeata</taxon>
        <taxon>Formicoidea</taxon>
        <taxon>Formicidae</taxon>
        <taxon>Myrmicinae</taxon>
        <taxon>Acromyrmex</taxon>
    </lineage>
</organism>
<keyword evidence="3 5" id="KW-0238">DNA-binding</keyword>
<feature type="domain" description="HMG box" evidence="6">
    <location>
        <begin position="122"/>
        <end position="190"/>
    </location>
</feature>
<dbReference type="InterPro" id="IPR009071">
    <property type="entry name" value="HMG_box_dom"/>
</dbReference>
<comment type="subcellular location">
    <subcellularLocation>
        <location evidence="1">Nucleus</location>
    </subcellularLocation>
</comment>
<evidence type="ECO:0000256" key="1">
    <source>
        <dbReference type="ARBA" id="ARBA00004123"/>
    </source>
</evidence>
<dbReference type="Proteomes" id="UP000667349">
    <property type="component" value="Unassembled WGS sequence"/>
</dbReference>
<dbReference type="AlphaFoldDB" id="A0A836EYK8"/>
<dbReference type="GO" id="GO:0005634">
    <property type="term" value="C:nucleus"/>
    <property type="evidence" value="ECO:0007669"/>
    <property type="project" value="UniProtKB-SubCell"/>
</dbReference>
<reference evidence="7" key="1">
    <citation type="submission" date="2020-02" db="EMBL/GenBank/DDBJ databases">
        <title>Relaxed selection underlies rapid genomic changes in the transitions from sociality to social parasitism in ants.</title>
        <authorList>
            <person name="Bi X."/>
        </authorList>
    </citation>
    <scope>NUCLEOTIDE SEQUENCE</scope>
    <source>
        <strain evidence="7">BGI-DK2013a</strain>
        <tissue evidence="7">Whole body</tissue>
    </source>
</reference>
<dbReference type="SMART" id="SM00398">
    <property type="entry name" value="HMG"/>
    <property type="match status" value="1"/>
</dbReference>
<evidence type="ECO:0000256" key="2">
    <source>
        <dbReference type="ARBA" id="ARBA00008774"/>
    </source>
</evidence>
<dbReference type="SUPFAM" id="SSF47095">
    <property type="entry name" value="HMG-box"/>
    <property type="match status" value="1"/>
</dbReference>
<dbReference type="PANTHER" id="PTHR48112">
    <property type="entry name" value="HIGH MOBILITY GROUP PROTEIN DSP1"/>
    <property type="match status" value="1"/>
</dbReference>
<dbReference type="InterPro" id="IPR036910">
    <property type="entry name" value="HMG_box_dom_sf"/>
</dbReference>
<dbReference type="GO" id="GO:0003677">
    <property type="term" value="F:DNA binding"/>
    <property type="evidence" value="ECO:0007669"/>
    <property type="project" value="UniProtKB-UniRule"/>
</dbReference>
<dbReference type="PROSITE" id="PS50118">
    <property type="entry name" value="HMG_BOX_2"/>
    <property type="match status" value="1"/>
</dbReference>
<dbReference type="InterPro" id="IPR050342">
    <property type="entry name" value="HMGB"/>
</dbReference>
<evidence type="ECO:0000256" key="3">
    <source>
        <dbReference type="ARBA" id="ARBA00023125"/>
    </source>
</evidence>